<comment type="caution">
    <text evidence="3">The sequence shown here is derived from an EMBL/GenBank/DDBJ whole genome shotgun (WGS) entry which is preliminary data.</text>
</comment>
<accession>A0ABT7PR84</accession>
<feature type="domain" description="DUF1559" evidence="2">
    <location>
        <begin position="50"/>
        <end position="340"/>
    </location>
</feature>
<dbReference type="InterPro" id="IPR011453">
    <property type="entry name" value="DUF1559"/>
</dbReference>
<dbReference type="InterPro" id="IPR027558">
    <property type="entry name" value="Pre_pil_HX9DG_C"/>
</dbReference>
<reference evidence="3 4" key="1">
    <citation type="submission" date="2023-06" db="EMBL/GenBank/DDBJ databases">
        <title>Roseiconus lacunae JC819 isolated from Gulf of Mannar region, Tamil Nadu.</title>
        <authorList>
            <person name="Pk S."/>
            <person name="Ch S."/>
            <person name="Ch V.R."/>
        </authorList>
    </citation>
    <scope>NUCLEOTIDE SEQUENCE [LARGE SCALE GENOMIC DNA]</scope>
    <source>
        <strain evidence="3 4">JC819</strain>
    </source>
</reference>
<evidence type="ECO:0000259" key="2">
    <source>
        <dbReference type="Pfam" id="PF07596"/>
    </source>
</evidence>
<dbReference type="NCBIfam" id="TIGR04294">
    <property type="entry name" value="pre_pil_HX9DG"/>
    <property type="match status" value="1"/>
</dbReference>
<keyword evidence="1" id="KW-0812">Transmembrane</keyword>
<dbReference type="EMBL" id="JASZZN010000029">
    <property type="protein sequence ID" value="MDM4018992.1"/>
    <property type="molecule type" value="Genomic_DNA"/>
</dbReference>
<feature type="transmembrane region" description="Helical" evidence="1">
    <location>
        <begin position="28"/>
        <end position="49"/>
    </location>
</feature>
<dbReference type="InterPro" id="IPR012902">
    <property type="entry name" value="N_methyl_site"/>
</dbReference>
<keyword evidence="1" id="KW-0472">Membrane</keyword>
<dbReference type="Proteomes" id="UP001239462">
    <property type="component" value="Unassembled WGS sequence"/>
</dbReference>
<keyword evidence="4" id="KW-1185">Reference proteome</keyword>
<dbReference type="Gene3D" id="3.30.700.10">
    <property type="entry name" value="Glycoprotein, Type 4 Pilin"/>
    <property type="match status" value="1"/>
</dbReference>
<dbReference type="PANTHER" id="PTHR30093">
    <property type="entry name" value="GENERAL SECRETION PATHWAY PROTEIN G"/>
    <property type="match status" value="1"/>
</dbReference>
<dbReference type="PANTHER" id="PTHR30093:SF2">
    <property type="entry name" value="TYPE II SECRETION SYSTEM PROTEIN H"/>
    <property type="match status" value="1"/>
</dbReference>
<evidence type="ECO:0000313" key="3">
    <source>
        <dbReference type="EMBL" id="MDM4018992.1"/>
    </source>
</evidence>
<protein>
    <submittedName>
        <fullName evidence="3">DUF1559 domain-containing protein</fullName>
    </submittedName>
</protein>
<dbReference type="Pfam" id="PF07963">
    <property type="entry name" value="N_methyl"/>
    <property type="match status" value="1"/>
</dbReference>
<dbReference type="Pfam" id="PF07596">
    <property type="entry name" value="SBP_bac_10"/>
    <property type="match status" value="1"/>
</dbReference>
<dbReference type="RefSeq" id="WP_289167003.1">
    <property type="nucleotide sequence ID" value="NZ_JASZZN010000029.1"/>
</dbReference>
<dbReference type="SUPFAM" id="SSF54523">
    <property type="entry name" value="Pili subunits"/>
    <property type="match status" value="1"/>
</dbReference>
<evidence type="ECO:0000313" key="4">
    <source>
        <dbReference type="Proteomes" id="UP001239462"/>
    </source>
</evidence>
<dbReference type="InterPro" id="IPR045584">
    <property type="entry name" value="Pilin-like"/>
</dbReference>
<organism evidence="3 4">
    <name type="scientific">Roseiconus lacunae</name>
    <dbReference type="NCBI Taxonomy" id="2605694"/>
    <lineage>
        <taxon>Bacteria</taxon>
        <taxon>Pseudomonadati</taxon>
        <taxon>Planctomycetota</taxon>
        <taxon>Planctomycetia</taxon>
        <taxon>Pirellulales</taxon>
        <taxon>Pirellulaceae</taxon>
        <taxon>Roseiconus</taxon>
    </lineage>
</organism>
<sequence length="361" mass="38838">MDRIVCQSNSGTPAVPSCRRRQRNGFTLVELLVVIAIIGILVGLLLPAVQAAREAARRMSCSNNMKQIGLALHNYASVYRERFPNAGYAWPGGYPNDYSPMAKLLPFLEQQALTDLIDFDLYLGHPAIADIPEGLHEAAGTAVPSYLCPSDPESPTHIMTMPSGADLVIAGTNYAMNQGSGMDEVFHPSFDEADGLCWVGAKTRFASILDGTTHTLAFAESLRGPSGSPTTLAKNSNTTQVYRAALSADAATLTLLDNNDLEGLWPTIPSWNGNRLSFWLRGCSPDGPIMNGRLTPNATVPDTVRGSSKVTAARSHHTGGVTVGLCDGSVQFLTDSIDREVYHALWTRHGKETITNEIASH</sequence>
<keyword evidence="1" id="KW-1133">Transmembrane helix</keyword>
<evidence type="ECO:0000256" key="1">
    <source>
        <dbReference type="SAM" id="Phobius"/>
    </source>
</evidence>
<name>A0ABT7PR84_9BACT</name>
<proteinExistence type="predicted"/>
<dbReference type="NCBIfam" id="TIGR02532">
    <property type="entry name" value="IV_pilin_GFxxxE"/>
    <property type="match status" value="1"/>
</dbReference>
<gene>
    <name evidence="3" type="ORF">QTN89_26300</name>
</gene>